<accession>T1CC93</accession>
<sequence length="135" mass="15005">MLLPQEVKALGSRQALIFYEGLWPIRCRKLRYFEDRRFRARLLPPPVVAPAPAVELAPTSPATDVSGDATPTPAVAPMTREVTAEDIERLDSLTLEDFAAPLSEVSLPQKAEGERLTDEEMNAAVESFLESLRER</sequence>
<evidence type="ECO:0000313" key="2">
    <source>
        <dbReference type="EMBL" id="EQD63379.1"/>
    </source>
</evidence>
<gene>
    <name evidence="2" type="ORF">B2A_02374</name>
</gene>
<dbReference type="AlphaFoldDB" id="T1CC93"/>
<dbReference type="GO" id="GO:0016020">
    <property type="term" value="C:membrane"/>
    <property type="evidence" value="ECO:0007669"/>
    <property type="project" value="InterPro"/>
</dbReference>
<proteinExistence type="predicted"/>
<feature type="region of interest" description="Disordered" evidence="1">
    <location>
        <begin position="58"/>
        <end position="78"/>
    </location>
</feature>
<reference evidence="2" key="1">
    <citation type="submission" date="2013-08" db="EMBL/GenBank/DDBJ databases">
        <authorList>
            <person name="Mendez C."/>
            <person name="Richter M."/>
            <person name="Ferrer M."/>
            <person name="Sanchez J."/>
        </authorList>
    </citation>
    <scope>NUCLEOTIDE SEQUENCE</scope>
</reference>
<reference evidence="2" key="2">
    <citation type="journal article" date="2014" name="ISME J.">
        <title>Microbial stratification in low pH oxic and suboxic macroscopic growths along an acid mine drainage.</title>
        <authorList>
            <person name="Mendez-Garcia C."/>
            <person name="Mesa V."/>
            <person name="Sprenger R.R."/>
            <person name="Richter M."/>
            <person name="Diez M.S."/>
            <person name="Solano J."/>
            <person name="Bargiela R."/>
            <person name="Golyshina O.V."/>
            <person name="Manteca A."/>
            <person name="Ramos J.L."/>
            <person name="Gallego J.R."/>
            <person name="Llorente I."/>
            <person name="Martins Dos Santos V.A."/>
            <person name="Jensen O.N."/>
            <person name="Pelaez A.I."/>
            <person name="Sanchez J."/>
            <person name="Ferrer M."/>
        </authorList>
    </citation>
    <scope>NUCLEOTIDE SEQUENCE</scope>
</reference>
<dbReference type="EMBL" id="AUZZ01001627">
    <property type="protein sequence ID" value="EQD63379.1"/>
    <property type="molecule type" value="Genomic_DNA"/>
</dbReference>
<protein>
    <submittedName>
        <fullName evidence="2">Conjugal transfer protein</fullName>
    </submittedName>
</protein>
<dbReference type="InterPro" id="IPR003688">
    <property type="entry name" value="TraG/VirD4"/>
</dbReference>
<dbReference type="Pfam" id="PF02534">
    <property type="entry name" value="T4SS-DNA_transf"/>
    <property type="match status" value="1"/>
</dbReference>
<organism evidence="2">
    <name type="scientific">mine drainage metagenome</name>
    <dbReference type="NCBI Taxonomy" id="410659"/>
    <lineage>
        <taxon>unclassified sequences</taxon>
        <taxon>metagenomes</taxon>
        <taxon>ecological metagenomes</taxon>
    </lineage>
</organism>
<name>T1CC93_9ZZZZ</name>
<comment type="caution">
    <text evidence="2">The sequence shown here is derived from an EMBL/GenBank/DDBJ whole genome shotgun (WGS) entry which is preliminary data.</text>
</comment>
<evidence type="ECO:0000256" key="1">
    <source>
        <dbReference type="SAM" id="MobiDB-lite"/>
    </source>
</evidence>